<evidence type="ECO:0000256" key="2">
    <source>
        <dbReference type="SAM" id="Coils"/>
    </source>
</evidence>
<feature type="compositionally biased region" description="Low complexity" evidence="3">
    <location>
        <begin position="598"/>
        <end position="611"/>
    </location>
</feature>
<gene>
    <name evidence="5" type="ORF">FA14DRAFT_161400</name>
</gene>
<feature type="region of interest" description="Disordered" evidence="3">
    <location>
        <begin position="294"/>
        <end position="328"/>
    </location>
</feature>
<dbReference type="PANTHER" id="PTHR14430">
    <property type="entry name" value="RABIN3-RELATED"/>
    <property type="match status" value="1"/>
</dbReference>
<name>A0A316V821_9BASI</name>
<dbReference type="CDD" id="cd21044">
    <property type="entry name" value="Rab11BD_RAB3IP_like"/>
    <property type="match status" value="1"/>
</dbReference>
<proteinExistence type="predicted"/>
<dbReference type="AlphaFoldDB" id="A0A316V821"/>
<feature type="compositionally biased region" description="Basic and acidic residues" evidence="3">
    <location>
        <begin position="787"/>
        <end position="796"/>
    </location>
</feature>
<feature type="compositionally biased region" description="Polar residues" evidence="3">
    <location>
        <begin position="92"/>
        <end position="108"/>
    </location>
</feature>
<feature type="domain" description="GDP/GTP exchange factor Sec2 N-terminal" evidence="4">
    <location>
        <begin position="158"/>
        <end position="293"/>
    </location>
</feature>
<dbReference type="InParanoid" id="A0A316V821"/>
<dbReference type="RefSeq" id="XP_025353952.1">
    <property type="nucleotide sequence ID" value="XM_025499104.1"/>
</dbReference>
<sequence>MSSMSSRRNPVDVNASSFDVGADKIPTSDIIRPSPDAILADEADPDTLLGMESDSEAGGSRPVSALFDAGGGKRKSKRISKQMQDVSLEPPSANTVTQNDPTPKTSTFLGHETPSHSTAQSIEFAANPNDLKEQVTELTTQVTGLNNKLVTSFVRIGDLEDDLSEMQDMVANYKKQIASLEKERQEHLAALNTGLLVEKEHVSSEMQKMMERLVQETAEKGKAVDERQKIESELDELSSSLFSEANKMVAVERLARARAEEKSKSMEERLKDTEEIVGEQQKRLVELQALVEKNERKSASETPHSQDSFDERQNESIHSTGLLSKPSGNHDHALLLPANNGFLRLDIIPYVELRSFLNHLRRLRLQLAPFYNFPVHDVTPSTEETPIASRTGSPAPHQFGPSGVNPFQASPFLAAGVSRHRDFPTLPANVEQLIYIPNQLSSLTFLKRFNEEDCEPCLGLDHAPGLNWLSKRQMRTAIVDGSFMIEPIFGGGIYDEEDVRMKAVGTPPAACAMCGKAVVNVPLPGGGNLSDASGWMNAASSLQASVNAMASSLPVRDLTASPPPQGSGRGSETPKDLTKNRTSIFNTLRNISGGKSNAATEKPTVVTPTTENPSWHSQTVGVVEDEFAARPPAIPTHIFRISETSSARYLICPDYCLKRIRAICDFWGYVRNLERAVVLEGKLAWDDELDTEDEPAPRLPTKDFDLNKGGLVEKDSQIIEKKGDEAEVEAVEEAKADDDSKVSDEKLTAEAESEKSKDSLDEEANTQESRKVSASHTASDVEDEHDFADAKSQHSSDEEEQSPITDTRDSIDKKDADTITVNEGKETVDTSISAVESTETSDKKSSTDALDIPTQDETPVPSPLPKSANPANGPPALPKTARPVPKLPDNNNTPPALPPRRVRTPAAEVFQPIDLGPEPRRLLPIKNAEKPIWEEKVWLEVNRLRADMWSARIGAQADERRMA</sequence>
<dbReference type="EMBL" id="KZ819604">
    <property type="protein sequence ID" value="PWN33650.1"/>
    <property type="molecule type" value="Genomic_DNA"/>
</dbReference>
<dbReference type="PANTHER" id="PTHR14430:SF0">
    <property type="entry name" value="SEC2P DOMAIN-CONTAINING PROTEIN"/>
    <property type="match status" value="1"/>
</dbReference>
<evidence type="ECO:0000313" key="5">
    <source>
        <dbReference type="EMBL" id="PWN33650.1"/>
    </source>
</evidence>
<feature type="region of interest" description="Disordered" evidence="3">
    <location>
        <begin position="1"/>
        <end position="114"/>
    </location>
</feature>
<feature type="region of interest" description="Disordered" evidence="3">
    <location>
        <begin position="555"/>
        <end position="616"/>
    </location>
</feature>
<dbReference type="GO" id="GO:0006887">
    <property type="term" value="P:exocytosis"/>
    <property type="evidence" value="ECO:0007669"/>
    <property type="project" value="TreeGrafter"/>
</dbReference>
<feature type="compositionally biased region" description="Basic and acidic residues" evidence="3">
    <location>
        <begin position="715"/>
        <end position="725"/>
    </location>
</feature>
<keyword evidence="1 2" id="KW-0175">Coiled coil</keyword>
<dbReference type="Proteomes" id="UP000245771">
    <property type="component" value="Unassembled WGS sequence"/>
</dbReference>
<keyword evidence="6" id="KW-1185">Reference proteome</keyword>
<dbReference type="InterPro" id="IPR009449">
    <property type="entry name" value="Sec2_N"/>
</dbReference>
<feature type="region of interest" description="Disordered" evidence="3">
    <location>
        <begin position="715"/>
        <end position="903"/>
    </location>
</feature>
<evidence type="ECO:0000259" key="4">
    <source>
        <dbReference type="Pfam" id="PF06428"/>
    </source>
</evidence>
<feature type="coiled-coil region" evidence="2">
    <location>
        <begin position="156"/>
        <end position="190"/>
    </location>
</feature>
<dbReference type="GO" id="GO:0070319">
    <property type="term" value="C:Golgi to plasma membrane transport vesicle"/>
    <property type="evidence" value="ECO:0007669"/>
    <property type="project" value="TreeGrafter"/>
</dbReference>
<dbReference type="InterPro" id="IPR040351">
    <property type="entry name" value="RAB3IL/RAB3IP/Sec2"/>
</dbReference>
<dbReference type="Gene3D" id="6.10.140.910">
    <property type="match status" value="1"/>
</dbReference>
<dbReference type="GeneID" id="37020885"/>
<dbReference type="GO" id="GO:0051286">
    <property type="term" value="C:cell tip"/>
    <property type="evidence" value="ECO:0007669"/>
    <property type="project" value="TreeGrafter"/>
</dbReference>
<dbReference type="STRING" id="1280837.A0A316V821"/>
<dbReference type="SUPFAM" id="SSF144284">
    <property type="entry name" value="Sec2 N-terminal region"/>
    <property type="match status" value="1"/>
</dbReference>
<dbReference type="Pfam" id="PF06428">
    <property type="entry name" value="Sec2p"/>
    <property type="match status" value="1"/>
</dbReference>
<dbReference type="OrthoDB" id="1748564at2759"/>
<feature type="compositionally biased region" description="Basic and acidic residues" evidence="3">
    <location>
        <begin position="806"/>
        <end position="828"/>
    </location>
</feature>
<organism evidence="5 6">
    <name type="scientific">Meira miltonrushii</name>
    <dbReference type="NCBI Taxonomy" id="1280837"/>
    <lineage>
        <taxon>Eukaryota</taxon>
        <taxon>Fungi</taxon>
        <taxon>Dikarya</taxon>
        <taxon>Basidiomycota</taxon>
        <taxon>Ustilaginomycotina</taxon>
        <taxon>Exobasidiomycetes</taxon>
        <taxon>Exobasidiales</taxon>
        <taxon>Brachybasidiaceae</taxon>
        <taxon>Meira</taxon>
    </lineage>
</organism>
<feature type="compositionally biased region" description="Basic and acidic residues" evidence="3">
    <location>
        <begin position="732"/>
        <end position="759"/>
    </location>
</feature>
<dbReference type="GO" id="GO:0005085">
    <property type="term" value="F:guanyl-nucleotide exchange factor activity"/>
    <property type="evidence" value="ECO:0007669"/>
    <property type="project" value="InterPro"/>
</dbReference>
<protein>
    <recommendedName>
        <fullName evidence="4">GDP/GTP exchange factor Sec2 N-terminal domain-containing protein</fullName>
    </recommendedName>
</protein>
<evidence type="ECO:0000256" key="1">
    <source>
        <dbReference type="ARBA" id="ARBA00023054"/>
    </source>
</evidence>
<reference evidence="5 6" key="1">
    <citation type="journal article" date="2018" name="Mol. Biol. Evol.">
        <title>Broad Genomic Sampling Reveals a Smut Pathogenic Ancestry of the Fungal Clade Ustilaginomycotina.</title>
        <authorList>
            <person name="Kijpornyongpan T."/>
            <person name="Mondo S.J."/>
            <person name="Barry K."/>
            <person name="Sandor L."/>
            <person name="Lee J."/>
            <person name="Lipzen A."/>
            <person name="Pangilinan J."/>
            <person name="LaButti K."/>
            <person name="Hainaut M."/>
            <person name="Henrissat B."/>
            <person name="Grigoriev I.V."/>
            <person name="Spatafora J.W."/>
            <person name="Aime M.C."/>
        </authorList>
    </citation>
    <scope>NUCLEOTIDE SEQUENCE [LARGE SCALE GENOMIC DNA]</scope>
    <source>
        <strain evidence="5 6">MCA 3882</strain>
    </source>
</reference>
<evidence type="ECO:0000313" key="6">
    <source>
        <dbReference type="Proteomes" id="UP000245771"/>
    </source>
</evidence>
<evidence type="ECO:0000256" key="3">
    <source>
        <dbReference type="SAM" id="MobiDB-lite"/>
    </source>
</evidence>
<feature type="compositionally biased region" description="Polar residues" evidence="3">
    <location>
        <begin position="580"/>
        <end position="597"/>
    </location>
</feature>
<accession>A0A316V821</accession>